<reference evidence="3" key="2">
    <citation type="journal article" date="2021" name="Syst. Appl. Microbiol.">
        <title>Roseomonas hellenica sp. nov., isolated from roots of wild-growing Alkanna tinctoria.</title>
        <authorList>
            <person name="Rat A."/>
            <person name="Naranjo H.D."/>
            <person name="Lebbe L."/>
            <person name="Cnockaert M."/>
            <person name="Krigas N."/>
            <person name="Grigoriadou K."/>
            <person name="Maloupa E."/>
            <person name="Willems A."/>
        </authorList>
    </citation>
    <scope>NUCLEOTIDE SEQUENCE</scope>
    <source>
        <strain evidence="3">LMG 31231</strain>
    </source>
</reference>
<feature type="binding site" evidence="2">
    <location>
        <position position="182"/>
    </location>
    <ligand>
        <name>Fe cation</name>
        <dbReference type="ChEBI" id="CHEBI:24875"/>
        <label>1</label>
    </ligand>
</feature>
<dbReference type="PIRSF" id="PIRSF004789">
    <property type="entry name" value="DR1281"/>
    <property type="match status" value="1"/>
</dbReference>
<comment type="caution">
    <text evidence="3">The sequence shown here is derived from an EMBL/GenBank/DDBJ whole genome shotgun (WGS) entry which is preliminary data.</text>
</comment>
<sequence>MRILFLGDIVGRSGRDAAVEALPGLRRDFALDLVVVNAENASHGFGLSPEMARALFAVGADVLTLGNHAWDRKEIIPYIEEEPRLIRPLNYAPGTPGRGVAVVPVPGGRRALVVQAMGRLFMEPLDDPFRAVQAELARHSLGAQGSVQAVVVDIHAEATSEKQAMAHSFDGRASLVIGTHTHVPSADHRILPGGTAFQTDAGMCGDYDSVIGMQKGGASLRFWRKVPVERLAPAEGTATLCGLFVETDDATGLARRVAPLRLGGGLSQAMPEA</sequence>
<evidence type="ECO:0000313" key="3">
    <source>
        <dbReference type="EMBL" id="MBR0673346.1"/>
    </source>
</evidence>
<feature type="binding site" evidence="2">
    <location>
        <position position="180"/>
    </location>
    <ligand>
        <name>Fe cation</name>
        <dbReference type="ChEBI" id="CHEBI:24875"/>
        <label>2</label>
    </ligand>
</feature>
<dbReference type="EMBL" id="JAAEDM010000068">
    <property type="protein sequence ID" value="MBR0673346.1"/>
    <property type="molecule type" value="Genomic_DNA"/>
</dbReference>
<organism evidence="3 4">
    <name type="scientific">Neoroseomonas soli</name>
    <dbReference type="NCBI Taxonomy" id="1081025"/>
    <lineage>
        <taxon>Bacteria</taxon>
        <taxon>Pseudomonadati</taxon>
        <taxon>Pseudomonadota</taxon>
        <taxon>Alphaproteobacteria</taxon>
        <taxon>Acetobacterales</taxon>
        <taxon>Acetobacteraceae</taxon>
        <taxon>Neoroseomonas</taxon>
    </lineage>
</organism>
<feature type="active site" description="Proton donor" evidence="1">
    <location>
        <position position="68"/>
    </location>
</feature>
<dbReference type="Gene3D" id="3.60.21.10">
    <property type="match status" value="1"/>
</dbReference>
<keyword evidence="2" id="KW-0479">Metal-binding</keyword>
<feature type="binding site" evidence="2">
    <location>
        <position position="39"/>
    </location>
    <ligand>
        <name>Fe cation</name>
        <dbReference type="ChEBI" id="CHEBI:24875"/>
        <label>1</label>
    </ligand>
</feature>
<feature type="binding site" evidence="2">
    <location>
        <position position="40"/>
    </location>
    <ligand>
        <name>Fe cation</name>
        <dbReference type="ChEBI" id="CHEBI:24875"/>
        <label>1</label>
    </ligand>
</feature>
<protein>
    <submittedName>
        <fullName evidence="3">YmdB family metallophosphoesterase</fullName>
    </submittedName>
</protein>
<proteinExistence type="predicted"/>
<feature type="binding site" evidence="2">
    <location>
        <position position="67"/>
    </location>
    <ligand>
        <name>Fe cation</name>
        <dbReference type="ChEBI" id="CHEBI:24875"/>
        <label>2</label>
    </ligand>
</feature>
<gene>
    <name evidence="3" type="ORF">GXW76_19385</name>
</gene>
<dbReference type="GO" id="GO:0004113">
    <property type="term" value="F:2',3'-cyclic-nucleotide 3'-phosphodiesterase activity"/>
    <property type="evidence" value="ECO:0007669"/>
    <property type="project" value="TreeGrafter"/>
</dbReference>
<dbReference type="Pfam" id="PF13277">
    <property type="entry name" value="YmdB"/>
    <property type="match status" value="1"/>
</dbReference>
<dbReference type="RefSeq" id="WP_211863755.1">
    <property type="nucleotide sequence ID" value="NZ_JAAEDM010000068.1"/>
</dbReference>
<reference evidence="3" key="1">
    <citation type="submission" date="2020-01" db="EMBL/GenBank/DDBJ databases">
        <authorList>
            <person name="Rat A."/>
        </authorList>
    </citation>
    <scope>NUCLEOTIDE SEQUENCE</scope>
    <source>
        <strain evidence="3">LMG 31231</strain>
    </source>
</reference>
<dbReference type="CDD" id="cd07382">
    <property type="entry name" value="MPP_DR1281"/>
    <property type="match status" value="1"/>
</dbReference>
<dbReference type="AlphaFoldDB" id="A0A9X9X1R7"/>
<accession>A0A9X9X1R7</accession>
<dbReference type="PANTHER" id="PTHR36303:SF1">
    <property type="entry name" value="2',3'-CYCLIC-NUCLEOTIDE 2'-PHOSPHODIESTERASE"/>
    <property type="match status" value="1"/>
</dbReference>
<name>A0A9X9X1R7_9PROT</name>
<dbReference type="GO" id="GO:0046872">
    <property type="term" value="F:metal ion binding"/>
    <property type="evidence" value="ECO:0007669"/>
    <property type="project" value="UniProtKB-KW"/>
</dbReference>
<dbReference type="InterPro" id="IPR029052">
    <property type="entry name" value="Metallo-depent_PP-like"/>
</dbReference>
<dbReference type="PANTHER" id="PTHR36303">
    <property type="entry name" value="2',3'-CYCLIC-NUCLEOTIDE 2'-PHOSPHODIESTERASE"/>
    <property type="match status" value="1"/>
</dbReference>
<dbReference type="SUPFAM" id="SSF56300">
    <property type="entry name" value="Metallo-dependent phosphatases"/>
    <property type="match status" value="1"/>
</dbReference>
<evidence type="ECO:0000256" key="2">
    <source>
        <dbReference type="PIRSR" id="PIRSR004789-51"/>
    </source>
</evidence>
<dbReference type="InterPro" id="IPR005235">
    <property type="entry name" value="YmdB-like"/>
</dbReference>
<feature type="binding site" evidence="2">
    <location>
        <position position="155"/>
    </location>
    <ligand>
        <name>Fe cation</name>
        <dbReference type="ChEBI" id="CHEBI:24875"/>
        <label>2</label>
    </ligand>
</feature>
<evidence type="ECO:0000313" key="4">
    <source>
        <dbReference type="Proteomes" id="UP001138751"/>
    </source>
</evidence>
<dbReference type="Proteomes" id="UP001138751">
    <property type="component" value="Unassembled WGS sequence"/>
</dbReference>
<feature type="binding site" evidence="2">
    <location>
        <position position="39"/>
    </location>
    <ligand>
        <name>Fe cation</name>
        <dbReference type="ChEBI" id="CHEBI:24875"/>
        <label>2</label>
    </ligand>
</feature>
<evidence type="ECO:0000256" key="1">
    <source>
        <dbReference type="PIRSR" id="PIRSR004789-50"/>
    </source>
</evidence>
<keyword evidence="4" id="KW-1185">Reference proteome</keyword>
<feature type="binding site" evidence="2">
    <location>
        <position position="8"/>
    </location>
    <ligand>
        <name>Fe cation</name>
        <dbReference type="ChEBI" id="CHEBI:24875"/>
        <label>1</label>
    </ligand>
</feature>